<feature type="domain" description="PepSY" evidence="3">
    <location>
        <begin position="162"/>
        <end position="218"/>
    </location>
</feature>
<evidence type="ECO:0000256" key="1">
    <source>
        <dbReference type="SAM" id="MobiDB-lite"/>
    </source>
</evidence>
<evidence type="ECO:0000259" key="3">
    <source>
        <dbReference type="Pfam" id="PF03413"/>
    </source>
</evidence>
<dbReference type="Proteomes" id="UP001597519">
    <property type="component" value="Unassembled WGS sequence"/>
</dbReference>
<dbReference type="PROSITE" id="PS51257">
    <property type="entry name" value="PROKAR_LIPOPROTEIN"/>
    <property type="match status" value="1"/>
</dbReference>
<keyword evidence="5" id="KW-1185">Reference proteome</keyword>
<dbReference type="InterPro" id="IPR025711">
    <property type="entry name" value="PepSY"/>
</dbReference>
<organism evidence="4 5">
    <name type="scientific">Corticicoccus populi</name>
    <dbReference type="NCBI Taxonomy" id="1812821"/>
    <lineage>
        <taxon>Bacteria</taxon>
        <taxon>Bacillati</taxon>
        <taxon>Bacillota</taxon>
        <taxon>Bacilli</taxon>
        <taxon>Bacillales</taxon>
        <taxon>Staphylococcaceae</taxon>
        <taxon>Corticicoccus</taxon>
    </lineage>
</organism>
<dbReference type="EMBL" id="JBHUOQ010000004">
    <property type="protein sequence ID" value="MFD2830860.1"/>
    <property type="molecule type" value="Genomic_DNA"/>
</dbReference>
<gene>
    <name evidence="4" type="ORF">ACFSX4_10345</name>
</gene>
<reference evidence="5" key="1">
    <citation type="journal article" date="2019" name="Int. J. Syst. Evol. Microbiol.">
        <title>The Global Catalogue of Microorganisms (GCM) 10K type strain sequencing project: providing services to taxonomists for standard genome sequencing and annotation.</title>
        <authorList>
            <consortium name="The Broad Institute Genomics Platform"/>
            <consortium name="The Broad Institute Genome Sequencing Center for Infectious Disease"/>
            <person name="Wu L."/>
            <person name="Ma J."/>
        </authorList>
    </citation>
    <scope>NUCLEOTIDE SEQUENCE [LARGE SCALE GENOMIC DNA]</scope>
    <source>
        <strain evidence="5">KCTC 33575</strain>
    </source>
</reference>
<sequence length="222" mass="24091">MKSYYKMLIIILSTAALAACGSNNDENTDDTNASQDTSTADNSNENTDDSTAEDSGSNDDSTEENTNDSNGSIDGSSNSISLDNITTDPADAIATAHENFEGDLVSLELDNDNNTWVYEVNLETSDDEYELQVSVEDLSVINEHTEQDNNINIESFSYDDAVPFNEAVQTAIDEVGGELEGFTLEMEDGQLIYEIEIRDADGGNDYDVVINAETGELITTDD</sequence>
<evidence type="ECO:0000313" key="5">
    <source>
        <dbReference type="Proteomes" id="UP001597519"/>
    </source>
</evidence>
<comment type="caution">
    <text evidence="4">The sequence shown here is derived from an EMBL/GenBank/DDBJ whole genome shotgun (WGS) entry which is preliminary data.</text>
</comment>
<feature type="compositionally biased region" description="Acidic residues" evidence="1">
    <location>
        <begin position="46"/>
        <end position="66"/>
    </location>
</feature>
<feature type="chain" id="PRO_5045655365" evidence="2">
    <location>
        <begin position="19"/>
        <end position="222"/>
    </location>
</feature>
<protein>
    <submittedName>
        <fullName evidence="4">PepSY domain-containing protein</fullName>
    </submittedName>
</protein>
<feature type="compositionally biased region" description="Polar residues" evidence="1">
    <location>
        <begin position="23"/>
        <end position="45"/>
    </location>
</feature>
<accession>A0ABW5WY57</accession>
<feature type="domain" description="PepSY" evidence="3">
    <location>
        <begin position="89"/>
        <end position="141"/>
    </location>
</feature>
<feature type="compositionally biased region" description="Low complexity" evidence="1">
    <location>
        <begin position="67"/>
        <end position="84"/>
    </location>
</feature>
<feature type="region of interest" description="Disordered" evidence="1">
    <location>
        <begin position="23"/>
        <end position="84"/>
    </location>
</feature>
<keyword evidence="2" id="KW-0732">Signal</keyword>
<dbReference type="RefSeq" id="WP_377774291.1">
    <property type="nucleotide sequence ID" value="NZ_JBHUOQ010000004.1"/>
</dbReference>
<proteinExistence type="predicted"/>
<feature type="signal peptide" evidence="2">
    <location>
        <begin position="1"/>
        <end position="18"/>
    </location>
</feature>
<dbReference type="Gene3D" id="3.10.450.40">
    <property type="match status" value="2"/>
</dbReference>
<dbReference type="Pfam" id="PF03413">
    <property type="entry name" value="PepSY"/>
    <property type="match status" value="2"/>
</dbReference>
<evidence type="ECO:0000256" key="2">
    <source>
        <dbReference type="SAM" id="SignalP"/>
    </source>
</evidence>
<evidence type="ECO:0000313" key="4">
    <source>
        <dbReference type="EMBL" id="MFD2830860.1"/>
    </source>
</evidence>
<name>A0ABW5WY57_9STAP</name>